<reference evidence="2 3" key="1">
    <citation type="submission" date="2018-07" db="EMBL/GenBank/DDBJ databases">
        <title>Freshwater and sediment microbial communities from various areas in North America, analyzing microbe dynamics in response to fracking.</title>
        <authorList>
            <person name="Lamendella R."/>
        </authorList>
    </citation>
    <scope>NUCLEOTIDE SEQUENCE [LARGE SCALE GENOMIC DNA]</scope>
    <source>
        <strain evidence="2 3">105B</strain>
    </source>
</reference>
<proteinExistence type="predicted"/>
<organism evidence="2 3">
    <name type="scientific">Marinobacter nauticus</name>
    <name type="common">Marinobacter hydrocarbonoclasticus</name>
    <name type="synonym">Marinobacter aquaeolei</name>
    <dbReference type="NCBI Taxonomy" id="2743"/>
    <lineage>
        <taxon>Bacteria</taxon>
        <taxon>Pseudomonadati</taxon>
        <taxon>Pseudomonadota</taxon>
        <taxon>Gammaproteobacteria</taxon>
        <taxon>Pseudomonadales</taxon>
        <taxon>Marinobacteraceae</taxon>
        <taxon>Marinobacter</taxon>
    </lineage>
</organism>
<sequence length="78" mass="8239">MLSWSLSKIACWVYVACGLLVAAMAATGFLGAADLATGTGWVLVGWLAGYATIAIMLVIGTLQFCVRDVLMKLVRGEE</sequence>
<keyword evidence="1" id="KW-0812">Transmembrane</keyword>
<keyword evidence="1" id="KW-1133">Transmembrane helix</keyword>
<gene>
    <name evidence="2" type="ORF">DET61_12045</name>
</gene>
<dbReference type="Proteomes" id="UP000253647">
    <property type="component" value="Unassembled WGS sequence"/>
</dbReference>
<name>A0A368X4Q8_MARNT</name>
<dbReference type="AlphaFoldDB" id="A0A368X4Q8"/>
<evidence type="ECO:0000313" key="2">
    <source>
        <dbReference type="EMBL" id="RCW62923.1"/>
    </source>
</evidence>
<keyword evidence="1" id="KW-0472">Membrane</keyword>
<protein>
    <submittedName>
        <fullName evidence="2">Uncharacterized protein</fullName>
    </submittedName>
</protein>
<accession>A0A368X4Q8</accession>
<evidence type="ECO:0000256" key="1">
    <source>
        <dbReference type="SAM" id="Phobius"/>
    </source>
</evidence>
<comment type="caution">
    <text evidence="2">The sequence shown here is derived from an EMBL/GenBank/DDBJ whole genome shotgun (WGS) entry which is preliminary data.</text>
</comment>
<feature type="transmembrane region" description="Helical" evidence="1">
    <location>
        <begin position="41"/>
        <end position="66"/>
    </location>
</feature>
<dbReference type="EMBL" id="QPJI01000020">
    <property type="protein sequence ID" value="RCW62923.1"/>
    <property type="molecule type" value="Genomic_DNA"/>
</dbReference>
<evidence type="ECO:0000313" key="3">
    <source>
        <dbReference type="Proteomes" id="UP000253647"/>
    </source>
</evidence>